<proteinExistence type="inferred from homology"/>
<accession>A0A944H6J2</accession>
<protein>
    <submittedName>
        <fullName evidence="6">Restriction endonuclease subunit S</fullName>
    </submittedName>
</protein>
<dbReference type="Pfam" id="PF01420">
    <property type="entry name" value="Methylase_S"/>
    <property type="match status" value="2"/>
</dbReference>
<gene>
    <name evidence="6" type="ORF">I8J34_03515</name>
</gene>
<dbReference type="Gene3D" id="3.90.220.20">
    <property type="entry name" value="DNA methylase specificity domains"/>
    <property type="match status" value="2"/>
</dbReference>
<dbReference type="InterPro" id="IPR044946">
    <property type="entry name" value="Restrct_endonuc_typeI_TRD_sf"/>
</dbReference>
<feature type="domain" description="Type I restriction modification DNA specificity" evidence="5">
    <location>
        <begin position="67"/>
        <end position="173"/>
    </location>
</feature>
<feature type="domain" description="Type I restriction modification DNA specificity" evidence="5">
    <location>
        <begin position="208"/>
        <end position="370"/>
    </location>
</feature>
<feature type="region of interest" description="Disordered" evidence="4">
    <location>
        <begin position="23"/>
        <end position="43"/>
    </location>
</feature>
<evidence type="ECO:0000259" key="5">
    <source>
        <dbReference type="Pfam" id="PF01420"/>
    </source>
</evidence>
<evidence type="ECO:0000256" key="4">
    <source>
        <dbReference type="SAM" id="MobiDB-lite"/>
    </source>
</evidence>
<keyword evidence="3" id="KW-0238">DNA-binding</keyword>
<organism evidence="6 7">
    <name type="scientific">Denitromonas iodatirespirans</name>
    <dbReference type="NCBI Taxonomy" id="2795389"/>
    <lineage>
        <taxon>Bacteria</taxon>
        <taxon>Pseudomonadati</taxon>
        <taxon>Pseudomonadota</taxon>
        <taxon>Betaproteobacteria</taxon>
        <taxon>Rhodocyclales</taxon>
        <taxon>Zoogloeaceae</taxon>
        <taxon>Denitromonas</taxon>
    </lineage>
</organism>
<comment type="caution">
    <text evidence="6">The sequence shown here is derived from an EMBL/GenBank/DDBJ whole genome shotgun (WGS) entry which is preliminary data.</text>
</comment>
<sequence length="644" mass="71706">MRLPESWIETTVRSVVIDLQPGFAQKPGEEDEGTTPQIRTHNVTPDGKISLEGIKHITASEKELARYSLAVGDVVFNNTNSEEWVGKTAVFDQEGEYVFSNHMTRLRAHRDLVCPEYLAGYLQLLWSMGYAKTRAKRWVSQAGIESDTLASFKLPLPTLPEQQRIVDVLRQADVVAELRNLFDELLARTKRQLFIEMFGDPNPKINARWPVVKLGKFVTVATGGTPSREQADSYGTAHAWVKSTDLKDNVIVATEERVSELGIQRSNAKLYPKQTVMLAMYGQGQTRGRTGKLLIDAACNQACAALLPSDELLPDYLWIWLQLSYEAVRALGRGGQQENLNLDIVRGIQLPKPPVPLQQEFARRLAGLLELLKKSRAASEQYSAMLEVLQIEGLTGDATAAWREMHSAEIAEAARARDALLRERGAKLTQSSSVVATATTQADLTVRPARHWLLGELSEFQRQVLAAFTEYCQQSGQPLLVEDPEEFARFCDDAAVTDSLQAFGLSHGNRVRRSLSQLAALGLIAKVTLPKQDPESGERDYLKAFRPLRPDEFTRMTDVQALRKALSAGGDQRHYYFKVHLDYETSERAGAGGMFQVISLEDEDGKDFTHLVDQGLHYASLDELKDDIASALKVEAGQVDLEVV</sequence>
<dbReference type="RefSeq" id="WP_214359987.1">
    <property type="nucleotide sequence ID" value="NZ_JAEKFT010000003.1"/>
</dbReference>
<dbReference type="GO" id="GO:0004519">
    <property type="term" value="F:endonuclease activity"/>
    <property type="evidence" value="ECO:0007669"/>
    <property type="project" value="UniProtKB-KW"/>
</dbReference>
<dbReference type="GO" id="GO:0003677">
    <property type="term" value="F:DNA binding"/>
    <property type="evidence" value="ECO:0007669"/>
    <property type="project" value="UniProtKB-KW"/>
</dbReference>
<dbReference type="Proteomes" id="UP000694660">
    <property type="component" value="Unassembled WGS sequence"/>
</dbReference>
<dbReference type="PANTHER" id="PTHR30408:SF12">
    <property type="entry name" value="TYPE I RESTRICTION ENZYME MJAVIII SPECIFICITY SUBUNIT"/>
    <property type="match status" value="1"/>
</dbReference>
<dbReference type="CDD" id="cd17526">
    <property type="entry name" value="RMtype1_S_Cje2232P-TRD2-CR2_like"/>
    <property type="match status" value="1"/>
</dbReference>
<dbReference type="GO" id="GO:0009307">
    <property type="term" value="P:DNA restriction-modification system"/>
    <property type="evidence" value="ECO:0007669"/>
    <property type="project" value="UniProtKB-KW"/>
</dbReference>
<dbReference type="EMBL" id="JAEKFT010000003">
    <property type="protein sequence ID" value="MBT0960234.1"/>
    <property type="molecule type" value="Genomic_DNA"/>
</dbReference>
<dbReference type="PANTHER" id="PTHR30408">
    <property type="entry name" value="TYPE-1 RESTRICTION ENZYME ECOKI SPECIFICITY PROTEIN"/>
    <property type="match status" value="1"/>
</dbReference>
<keyword evidence="7" id="KW-1185">Reference proteome</keyword>
<evidence type="ECO:0000313" key="7">
    <source>
        <dbReference type="Proteomes" id="UP000694660"/>
    </source>
</evidence>
<reference evidence="7" key="1">
    <citation type="journal article" date="2022" name="ISME J.">
        <title>Genetic and phylogenetic analysis of dissimilatory iodate-reducing bacteria identifies potential niches across the world's oceans.</title>
        <authorList>
            <person name="Reyes-Umana V."/>
            <person name="Henning Z."/>
            <person name="Lee K."/>
            <person name="Barnum T.P."/>
            <person name="Coates J.D."/>
        </authorList>
    </citation>
    <scope>NUCLEOTIDE SEQUENCE [LARGE SCALE GENOMIC DNA]</scope>
    <source>
        <strain evidence="7">IR12</strain>
    </source>
</reference>
<name>A0A944H6J2_DENI1</name>
<evidence type="ECO:0000256" key="1">
    <source>
        <dbReference type="ARBA" id="ARBA00010923"/>
    </source>
</evidence>
<dbReference type="AlphaFoldDB" id="A0A944H6J2"/>
<evidence type="ECO:0000256" key="2">
    <source>
        <dbReference type="ARBA" id="ARBA00022747"/>
    </source>
</evidence>
<keyword evidence="6" id="KW-0540">Nuclease</keyword>
<evidence type="ECO:0000313" key="6">
    <source>
        <dbReference type="EMBL" id="MBT0960234.1"/>
    </source>
</evidence>
<keyword evidence="6" id="KW-0378">Hydrolase</keyword>
<keyword evidence="6" id="KW-0255">Endonuclease</keyword>
<comment type="similarity">
    <text evidence="1">Belongs to the type-I restriction system S methylase family.</text>
</comment>
<dbReference type="InterPro" id="IPR052021">
    <property type="entry name" value="Type-I_RS_S_subunit"/>
</dbReference>
<dbReference type="InterPro" id="IPR000055">
    <property type="entry name" value="Restrct_endonuc_typeI_TRD"/>
</dbReference>
<feature type="compositionally biased region" description="Polar residues" evidence="4">
    <location>
        <begin position="34"/>
        <end position="43"/>
    </location>
</feature>
<evidence type="ECO:0000256" key="3">
    <source>
        <dbReference type="ARBA" id="ARBA00023125"/>
    </source>
</evidence>
<dbReference type="SUPFAM" id="SSF116734">
    <property type="entry name" value="DNA methylase specificity domain"/>
    <property type="match status" value="2"/>
</dbReference>
<keyword evidence="2" id="KW-0680">Restriction system</keyword>